<comment type="subcellular location">
    <subcellularLocation>
        <location evidence="1">Cell membrane</location>
        <topology evidence="1">Multi-pass membrane protein</topology>
    </subcellularLocation>
</comment>
<evidence type="ECO:0000256" key="3">
    <source>
        <dbReference type="ARBA" id="ARBA00022692"/>
    </source>
</evidence>
<feature type="transmembrane region" description="Helical" evidence="6">
    <location>
        <begin position="52"/>
        <end position="77"/>
    </location>
</feature>
<sequence length="208" mass="23483">MILLDIVLHLDAHLLAMVHDYGMWVYAILFAIIFAETGLVVAPFLPGDSLLFVTGALCGMGSLELQVLMPLLMLAAFSGDNTNYWIGRHFGIKLFRHDSRFFKREHLEKTQAFYAKHGGKTIIFARFLPVVRTFAPFVAGIGSMSYRLFLMFSALGSIAWIGSLTLSGYFFGNIPVIKNNLTLMIICIVFISFIPALREYIRHRRQAK</sequence>
<accession>A0A1J5T5W5</accession>
<dbReference type="AlphaFoldDB" id="A0A1J5T5W5"/>
<dbReference type="PANTHER" id="PTHR30353">
    <property type="entry name" value="INNER MEMBRANE PROTEIN DEDA-RELATED"/>
    <property type="match status" value="1"/>
</dbReference>
<dbReference type="NCBIfam" id="NF008102">
    <property type="entry name" value="PRK10847.1"/>
    <property type="match status" value="1"/>
</dbReference>
<feature type="transmembrane region" description="Helical" evidence="6">
    <location>
        <begin position="148"/>
        <end position="171"/>
    </location>
</feature>
<proteinExistence type="predicted"/>
<organism evidence="8">
    <name type="scientific">mine drainage metagenome</name>
    <dbReference type="NCBI Taxonomy" id="410659"/>
    <lineage>
        <taxon>unclassified sequences</taxon>
        <taxon>metagenomes</taxon>
        <taxon>ecological metagenomes</taxon>
    </lineage>
</organism>
<dbReference type="EMBL" id="MLJW01000009">
    <property type="protein sequence ID" value="OIR15507.1"/>
    <property type="molecule type" value="Genomic_DNA"/>
</dbReference>
<dbReference type="InterPro" id="IPR032818">
    <property type="entry name" value="DedA-like"/>
</dbReference>
<evidence type="ECO:0000256" key="1">
    <source>
        <dbReference type="ARBA" id="ARBA00004651"/>
    </source>
</evidence>
<protein>
    <submittedName>
        <fullName evidence="8">Inner membrane protein YghB</fullName>
    </submittedName>
</protein>
<gene>
    <name evidence="8" type="primary">yghB_1</name>
    <name evidence="8" type="ORF">GALL_38300</name>
</gene>
<keyword evidence="3 6" id="KW-0812">Transmembrane</keyword>
<dbReference type="GO" id="GO:0005886">
    <property type="term" value="C:plasma membrane"/>
    <property type="evidence" value="ECO:0007669"/>
    <property type="project" value="UniProtKB-SubCell"/>
</dbReference>
<evidence type="ECO:0000313" key="8">
    <source>
        <dbReference type="EMBL" id="OIR15507.1"/>
    </source>
</evidence>
<reference evidence="8" key="1">
    <citation type="submission" date="2016-10" db="EMBL/GenBank/DDBJ databases">
        <title>Sequence of Gallionella enrichment culture.</title>
        <authorList>
            <person name="Poehlein A."/>
            <person name="Muehling M."/>
            <person name="Daniel R."/>
        </authorList>
    </citation>
    <scope>NUCLEOTIDE SEQUENCE</scope>
</reference>
<evidence type="ECO:0000256" key="4">
    <source>
        <dbReference type="ARBA" id="ARBA00022989"/>
    </source>
</evidence>
<feature type="domain" description="VTT" evidence="7">
    <location>
        <begin position="45"/>
        <end position="169"/>
    </location>
</feature>
<feature type="transmembrane region" description="Helical" evidence="6">
    <location>
        <begin position="23"/>
        <end position="45"/>
    </location>
</feature>
<dbReference type="InterPro" id="IPR058127">
    <property type="entry name" value="DedA"/>
</dbReference>
<keyword evidence="5 6" id="KW-0472">Membrane</keyword>
<evidence type="ECO:0000256" key="6">
    <source>
        <dbReference type="SAM" id="Phobius"/>
    </source>
</evidence>
<dbReference type="Pfam" id="PF09335">
    <property type="entry name" value="VTT_dom"/>
    <property type="match status" value="1"/>
</dbReference>
<evidence type="ECO:0000256" key="2">
    <source>
        <dbReference type="ARBA" id="ARBA00022475"/>
    </source>
</evidence>
<name>A0A1J5T5W5_9ZZZZ</name>
<feature type="transmembrane region" description="Helical" evidence="6">
    <location>
        <begin position="183"/>
        <end position="201"/>
    </location>
</feature>
<keyword evidence="2" id="KW-1003">Cell membrane</keyword>
<feature type="transmembrane region" description="Helical" evidence="6">
    <location>
        <begin position="123"/>
        <end position="141"/>
    </location>
</feature>
<comment type="caution">
    <text evidence="8">The sequence shown here is derived from an EMBL/GenBank/DDBJ whole genome shotgun (WGS) entry which is preliminary data.</text>
</comment>
<dbReference type="InterPro" id="IPR032816">
    <property type="entry name" value="VTT_dom"/>
</dbReference>
<evidence type="ECO:0000259" key="7">
    <source>
        <dbReference type="Pfam" id="PF09335"/>
    </source>
</evidence>
<evidence type="ECO:0000256" key="5">
    <source>
        <dbReference type="ARBA" id="ARBA00023136"/>
    </source>
</evidence>
<dbReference type="PANTHER" id="PTHR30353:SF0">
    <property type="entry name" value="TRANSMEMBRANE PROTEIN"/>
    <property type="match status" value="1"/>
</dbReference>
<keyword evidence="4 6" id="KW-1133">Transmembrane helix</keyword>